<keyword evidence="2" id="KW-1185">Reference proteome</keyword>
<name>A0AAD7H299_MYCRO</name>
<dbReference type="AlphaFoldDB" id="A0AAD7H299"/>
<protein>
    <submittedName>
        <fullName evidence="1">Uncharacterized protein</fullName>
    </submittedName>
</protein>
<sequence>FIVLNSPSAQLTQDLAKWTDEVKNLPHTPNAWLHYEEVDAMGHRTLTTTENFADHHVGFNSLFRGGPMQRYLGQLLGEEMILFKEKINYKVVQVTPLHYLRRG</sequence>
<dbReference type="EMBL" id="JARKIE010000001">
    <property type="protein sequence ID" value="KAJ7710559.1"/>
    <property type="molecule type" value="Genomic_DNA"/>
</dbReference>
<dbReference type="Gene3D" id="2.60.120.620">
    <property type="entry name" value="q2cbj1_9rhob like domain"/>
    <property type="match status" value="1"/>
</dbReference>
<proteinExistence type="predicted"/>
<comment type="caution">
    <text evidence="1">The sequence shown here is derived from an EMBL/GenBank/DDBJ whole genome shotgun (WGS) entry which is preliminary data.</text>
</comment>
<dbReference type="Proteomes" id="UP001221757">
    <property type="component" value="Unassembled WGS sequence"/>
</dbReference>
<gene>
    <name evidence="1" type="ORF">B0H17DRAFT_915045</name>
</gene>
<evidence type="ECO:0000313" key="2">
    <source>
        <dbReference type="Proteomes" id="UP001221757"/>
    </source>
</evidence>
<reference evidence="1" key="1">
    <citation type="submission" date="2023-03" db="EMBL/GenBank/DDBJ databases">
        <title>Massive genome expansion in bonnet fungi (Mycena s.s.) driven by repeated elements and novel gene families across ecological guilds.</title>
        <authorList>
            <consortium name="Lawrence Berkeley National Laboratory"/>
            <person name="Harder C.B."/>
            <person name="Miyauchi S."/>
            <person name="Viragh M."/>
            <person name="Kuo A."/>
            <person name="Thoen E."/>
            <person name="Andreopoulos B."/>
            <person name="Lu D."/>
            <person name="Skrede I."/>
            <person name="Drula E."/>
            <person name="Henrissat B."/>
            <person name="Morin E."/>
            <person name="Kohler A."/>
            <person name="Barry K."/>
            <person name="LaButti K."/>
            <person name="Morin E."/>
            <person name="Salamov A."/>
            <person name="Lipzen A."/>
            <person name="Mereny Z."/>
            <person name="Hegedus B."/>
            <person name="Baldrian P."/>
            <person name="Stursova M."/>
            <person name="Weitz H."/>
            <person name="Taylor A."/>
            <person name="Grigoriev I.V."/>
            <person name="Nagy L.G."/>
            <person name="Martin F."/>
            <person name="Kauserud H."/>
        </authorList>
    </citation>
    <scope>NUCLEOTIDE SEQUENCE</scope>
    <source>
        <strain evidence="1">CBHHK067</strain>
    </source>
</reference>
<accession>A0AAD7H299</accession>
<organism evidence="1 2">
    <name type="scientific">Mycena rosella</name>
    <name type="common">Pink bonnet</name>
    <name type="synonym">Agaricus rosellus</name>
    <dbReference type="NCBI Taxonomy" id="1033263"/>
    <lineage>
        <taxon>Eukaryota</taxon>
        <taxon>Fungi</taxon>
        <taxon>Dikarya</taxon>
        <taxon>Basidiomycota</taxon>
        <taxon>Agaricomycotina</taxon>
        <taxon>Agaricomycetes</taxon>
        <taxon>Agaricomycetidae</taxon>
        <taxon>Agaricales</taxon>
        <taxon>Marasmiineae</taxon>
        <taxon>Mycenaceae</taxon>
        <taxon>Mycena</taxon>
    </lineage>
</organism>
<feature type="non-terminal residue" evidence="1">
    <location>
        <position position="103"/>
    </location>
</feature>
<evidence type="ECO:0000313" key="1">
    <source>
        <dbReference type="EMBL" id="KAJ7710559.1"/>
    </source>
</evidence>